<dbReference type="PROSITE" id="PS51186">
    <property type="entry name" value="GNAT"/>
    <property type="match status" value="1"/>
</dbReference>
<keyword evidence="3 7" id="KW-0808">Transferase</keyword>
<evidence type="ECO:0000256" key="3">
    <source>
        <dbReference type="ARBA" id="ARBA00022679"/>
    </source>
</evidence>
<gene>
    <name evidence="7" type="primary">rimI</name>
    <name evidence="7" type="ORF">COT42_07625</name>
</gene>
<dbReference type="GO" id="GO:0008999">
    <property type="term" value="F:protein-N-terminal-alanine acetyltransferase activity"/>
    <property type="evidence" value="ECO:0007669"/>
    <property type="project" value="UniProtKB-EC"/>
</dbReference>
<keyword evidence="2 5" id="KW-0963">Cytoplasm</keyword>
<dbReference type="NCBIfam" id="TIGR01575">
    <property type="entry name" value="rimI"/>
    <property type="match status" value="1"/>
</dbReference>
<dbReference type="Proteomes" id="UP000231343">
    <property type="component" value="Unassembled WGS sequence"/>
</dbReference>
<keyword evidence="4" id="KW-0012">Acyltransferase</keyword>
<dbReference type="AlphaFoldDB" id="A0A2H0XWP0"/>
<name>A0A2H0XWP0_UNCSA</name>
<dbReference type="GO" id="GO:0005737">
    <property type="term" value="C:cytoplasm"/>
    <property type="evidence" value="ECO:0007669"/>
    <property type="project" value="UniProtKB-SubCell"/>
</dbReference>
<feature type="domain" description="N-acetyltransferase" evidence="6">
    <location>
        <begin position="9"/>
        <end position="148"/>
    </location>
</feature>
<comment type="catalytic activity">
    <reaction evidence="5">
        <text>N-terminal L-alanyl-[ribosomal protein bS18] + acetyl-CoA = N-terminal N(alpha)-acetyl-L-alanyl-[ribosomal protein bS18] + CoA + H(+)</text>
        <dbReference type="Rhea" id="RHEA:43756"/>
        <dbReference type="Rhea" id="RHEA-COMP:10676"/>
        <dbReference type="Rhea" id="RHEA-COMP:10677"/>
        <dbReference type="ChEBI" id="CHEBI:15378"/>
        <dbReference type="ChEBI" id="CHEBI:57287"/>
        <dbReference type="ChEBI" id="CHEBI:57288"/>
        <dbReference type="ChEBI" id="CHEBI:64718"/>
        <dbReference type="ChEBI" id="CHEBI:83683"/>
        <dbReference type="EC" id="2.3.1.266"/>
    </reaction>
</comment>
<evidence type="ECO:0000313" key="7">
    <source>
        <dbReference type="EMBL" id="PIS28568.1"/>
    </source>
</evidence>
<proteinExistence type="inferred from homology"/>
<reference evidence="7 8" key="1">
    <citation type="submission" date="2017-09" db="EMBL/GenBank/DDBJ databases">
        <title>Depth-based differentiation of microbial function through sediment-hosted aquifers and enrichment of novel symbionts in the deep terrestrial subsurface.</title>
        <authorList>
            <person name="Probst A.J."/>
            <person name="Ladd B."/>
            <person name="Jarett J.K."/>
            <person name="Geller-Mcgrath D.E."/>
            <person name="Sieber C.M."/>
            <person name="Emerson J.B."/>
            <person name="Anantharaman K."/>
            <person name="Thomas B.C."/>
            <person name="Malmstrom R."/>
            <person name="Stieglmeier M."/>
            <person name="Klingl A."/>
            <person name="Woyke T."/>
            <person name="Ryan C.M."/>
            <person name="Banfield J.F."/>
        </authorList>
    </citation>
    <scope>NUCLEOTIDE SEQUENCE [LARGE SCALE GENOMIC DNA]</scope>
    <source>
        <strain evidence="7">CG08_land_8_20_14_0_20_45_16</strain>
    </source>
</reference>
<evidence type="ECO:0000313" key="8">
    <source>
        <dbReference type="Proteomes" id="UP000231343"/>
    </source>
</evidence>
<organism evidence="7 8">
    <name type="scientific">Candidatus Saganbacteria bacterium CG08_land_8_20_14_0_20_45_16</name>
    <dbReference type="NCBI Taxonomy" id="2014293"/>
    <lineage>
        <taxon>Bacteria</taxon>
        <taxon>Bacillati</taxon>
        <taxon>Saganbacteria</taxon>
    </lineage>
</organism>
<evidence type="ECO:0000256" key="5">
    <source>
        <dbReference type="RuleBase" id="RU363094"/>
    </source>
</evidence>
<dbReference type="InterPro" id="IPR006464">
    <property type="entry name" value="AcTrfase_RimI/Ard1"/>
</dbReference>
<dbReference type="PANTHER" id="PTHR43420">
    <property type="entry name" value="ACETYLTRANSFERASE"/>
    <property type="match status" value="1"/>
</dbReference>
<protein>
    <recommendedName>
        <fullName evidence="5">[Ribosomal protein bS18]-alanine N-acetyltransferase</fullName>
        <ecNumber evidence="5">2.3.1.266</ecNumber>
    </recommendedName>
</protein>
<dbReference type="CDD" id="cd04301">
    <property type="entry name" value="NAT_SF"/>
    <property type="match status" value="1"/>
</dbReference>
<comment type="function">
    <text evidence="5">Acetylates the N-terminal alanine of ribosomal protein bS18.</text>
</comment>
<dbReference type="PANTHER" id="PTHR43420:SF44">
    <property type="entry name" value="ACETYLTRANSFERASE YPEA"/>
    <property type="match status" value="1"/>
</dbReference>
<dbReference type="SUPFAM" id="SSF55729">
    <property type="entry name" value="Acyl-CoA N-acyltransferases (Nat)"/>
    <property type="match status" value="1"/>
</dbReference>
<dbReference type="InterPro" id="IPR050680">
    <property type="entry name" value="YpeA/RimI_acetyltransf"/>
</dbReference>
<dbReference type="EMBL" id="PEYM01000127">
    <property type="protein sequence ID" value="PIS28568.1"/>
    <property type="molecule type" value="Genomic_DNA"/>
</dbReference>
<comment type="subcellular location">
    <subcellularLocation>
        <location evidence="5">Cytoplasm</location>
    </subcellularLocation>
</comment>
<comment type="caution">
    <text evidence="7">The sequence shown here is derived from an EMBL/GenBank/DDBJ whole genome shotgun (WGS) entry which is preliminary data.</text>
</comment>
<dbReference type="EC" id="2.3.1.266" evidence="5"/>
<dbReference type="InterPro" id="IPR016181">
    <property type="entry name" value="Acyl_CoA_acyltransferase"/>
</dbReference>
<dbReference type="Gene3D" id="3.40.630.30">
    <property type="match status" value="1"/>
</dbReference>
<comment type="similarity">
    <text evidence="1 5">Belongs to the acetyltransferase family. RimI subfamily.</text>
</comment>
<dbReference type="InterPro" id="IPR000182">
    <property type="entry name" value="GNAT_dom"/>
</dbReference>
<evidence type="ECO:0000256" key="1">
    <source>
        <dbReference type="ARBA" id="ARBA00005395"/>
    </source>
</evidence>
<evidence type="ECO:0000256" key="4">
    <source>
        <dbReference type="ARBA" id="ARBA00023315"/>
    </source>
</evidence>
<evidence type="ECO:0000259" key="6">
    <source>
        <dbReference type="PROSITE" id="PS51186"/>
    </source>
</evidence>
<sequence>MVCYNLVMIFIERLEVKDVPALYEIEKLSFAAPKAESVFSEDQHKYFVGKEKERGVEKVFGYIGIEKIAGETHIINMAVHPNYREQGIGTKLIEAVLNDQDVFFLEVRVSNTTAQNLYKKFSFDIVGTRKKYYQDNGEDAYVMRRETK</sequence>
<accession>A0A2H0XWP0</accession>
<evidence type="ECO:0000256" key="2">
    <source>
        <dbReference type="ARBA" id="ARBA00022490"/>
    </source>
</evidence>
<dbReference type="Pfam" id="PF00583">
    <property type="entry name" value="Acetyltransf_1"/>
    <property type="match status" value="1"/>
</dbReference>